<sequence length="411" mass="43605">MKKKRMMVAATGAAALLAASLATPLTANASVVGASGGVYVGLASIAAASASLEMTRVTVPFSAAQRAVDALSTTEVDGYPVVAYRFENAEVVGELSASPQTSVEDFLRRFDESYGTQPQFVAVIIEVPEAQAETSYASKRSAVLESTGPIFAANPADPAHIESLLDQSRSRVGAEKAAFGVQSLPAGAEDWFPEYAEVLVQRDDPLRVLFDQYYTWNGTDSKTSNLSGDDGFEMEVNITTSNPDYQAGVRGGLACPAGYKDQPFAKNYDFEWWAALVNTGSGLTAMASDVNAYADYNDLSDDCNRNSMAIGFRTPQLIPAYPDGHQEVSVQIMAFRGVDTTGRISSGVVQSVNATGCVLQPWLSLTDCMGLTTSTSGNRLTLSESSSVGWTAPPKCWASTDYGFSGVSSFC</sequence>
<feature type="signal peptide" evidence="1">
    <location>
        <begin position="1"/>
        <end position="29"/>
    </location>
</feature>
<dbReference type="RefSeq" id="WP_045256360.1">
    <property type="nucleotide sequence ID" value="NZ_JYJB01000005.1"/>
</dbReference>
<dbReference type="AlphaFoldDB" id="A0A0M2HXC1"/>
<evidence type="ECO:0000256" key="1">
    <source>
        <dbReference type="SAM" id="SignalP"/>
    </source>
</evidence>
<keyword evidence="1" id="KW-0732">Signal</keyword>
<name>A0A0M2HXC1_9MICO</name>
<reference evidence="2 3" key="1">
    <citation type="submission" date="2015-02" db="EMBL/GenBank/DDBJ databases">
        <title>Draft genome sequences of ten Microbacterium spp. with emphasis on heavy metal contaminated environments.</title>
        <authorList>
            <person name="Corretto E."/>
        </authorList>
    </citation>
    <scope>NUCLEOTIDE SEQUENCE [LARGE SCALE GENOMIC DNA]</scope>
    <source>
        <strain evidence="2 3">SA35</strain>
    </source>
</reference>
<dbReference type="OrthoDB" id="5071480at2"/>
<dbReference type="Proteomes" id="UP000033900">
    <property type="component" value="Unassembled WGS sequence"/>
</dbReference>
<dbReference type="EMBL" id="JYJB01000005">
    <property type="protein sequence ID" value="KJL49088.1"/>
    <property type="molecule type" value="Genomic_DNA"/>
</dbReference>
<evidence type="ECO:0000313" key="3">
    <source>
        <dbReference type="Proteomes" id="UP000033900"/>
    </source>
</evidence>
<protein>
    <submittedName>
        <fullName evidence="2">Uncharacterized protein</fullName>
    </submittedName>
</protein>
<evidence type="ECO:0000313" key="2">
    <source>
        <dbReference type="EMBL" id="KJL49088.1"/>
    </source>
</evidence>
<keyword evidence="3" id="KW-1185">Reference proteome</keyword>
<gene>
    <name evidence="2" type="ORF">RS84_00718</name>
</gene>
<comment type="caution">
    <text evidence="2">The sequence shown here is derived from an EMBL/GenBank/DDBJ whole genome shotgun (WGS) entry which is preliminary data.</text>
</comment>
<organism evidence="2 3">
    <name type="scientific">Microbacterium hydrocarbonoxydans</name>
    <dbReference type="NCBI Taxonomy" id="273678"/>
    <lineage>
        <taxon>Bacteria</taxon>
        <taxon>Bacillati</taxon>
        <taxon>Actinomycetota</taxon>
        <taxon>Actinomycetes</taxon>
        <taxon>Micrococcales</taxon>
        <taxon>Microbacteriaceae</taxon>
        <taxon>Microbacterium</taxon>
    </lineage>
</organism>
<proteinExistence type="predicted"/>
<dbReference type="PATRIC" id="fig|273678.4.peg.711"/>
<accession>A0A0M2HXC1</accession>
<feature type="chain" id="PRO_5005634450" evidence="1">
    <location>
        <begin position="30"/>
        <end position="411"/>
    </location>
</feature>